<evidence type="ECO:0000256" key="1">
    <source>
        <dbReference type="ARBA" id="ARBA00022598"/>
    </source>
</evidence>
<keyword evidence="9" id="KW-0808">Transferase</keyword>
<keyword evidence="3 7" id="KW-0547">Nucleotide-binding</keyword>
<dbReference type="Pfam" id="PF21244">
    <property type="entry name" value="PurT_C"/>
    <property type="match status" value="1"/>
</dbReference>
<evidence type="ECO:0000313" key="9">
    <source>
        <dbReference type="EMBL" id="MFC5711248.1"/>
    </source>
</evidence>
<dbReference type="NCBIfam" id="TIGR01142">
    <property type="entry name" value="purT"/>
    <property type="match status" value="1"/>
</dbReference>
<evidence type="ECO:0000256" key="6">
    <source>
        <dbReference type="ARBA" id="ARBA00022842"/>
    </source>
</evidence>
<dbReference type="InterPro" id="IPR003135">
    <property type="entry name" value="ATP-grasp_carboxylate-amine"/>
</dbReference>
<dbReference type="EC" id="6.3.1.21" evidence="7"/>
<dbReference type="PANTHER" id="PTHR43055:SF1">
    <property type="entry name" value="FORMATE-DEPENDENT PHOSPHORIBOSYLGLYCINAMIDE FORMYLTRANSFERASE"/>
    <property type="match status" value="1"/>
</dbReference>
<keyword evidence="6 7" id="KW-0460">Magnesium</keyword>
<dbReference type="Pfam" id="PF22660">
    <property type="entry name" value="RS_preATP-grasp-like"/>
    <property type="match status" value="1"/>
</dbReference>
<feature type="binding site" evidence="7">
    <location>
        <position position="277"/>
    </location>
    <ligand>
        <name>Mg(2+)</name>
        <dbReference type="ChEBI" id="CHEBI:18420"/>
    </ligand>
</feature>
<dbReference type="NCBIfam" id="NF006766">
    <property type="entry name" value="PRK09288.1"/>
    <property type="match status" value="1"/>
</dbReference>
<dbReference type="SUPFAM" id="SSF52440">
    <property type="entry name" value="PreATP-grasp domain"/>
    <property type="match status" value="1"/>
</dbReference>
<dbReference type="SUPFAM" id="SSF56059">
    <property type="entry name" value="Glutathione synthetase ATP-binding domain-like"/>
    <property type="match status" value="1"/>
</dbReference>
<evidence type="ECO:0000256" key="3">
    <source>
        <dbReference type="ARBA" id="ARBA00022741"/>
    </source>
</evidence>
<dbReference type="Gene3D" id="3.30.470.20">
    <property type="entry name" value="ATP-grasp fold, B domain"/>
    <property type="match status" value="1"/>
</dbReference>
<feature type="binding site" evidence="7">
    <location>
        <position position="153"/>
    </location>
    <ligand>
        <name>ATP</name>
        <dbReference type="ChEBI" id="CHEBI:30616"/>
    </ligand>
</feature>
<feature type="binding site" evidence="7">
    <location>
        <position position="112"/>
    </location>
    <ligand>
        <name>ATP</name>
        <dbReference type="ChEBI" id="CHEBI:30616"/>
    </ligand>
</feature>
<feature type="binding site" evidence="7">
    <location>
        <position position="80"/>
    </location>
    <ligand>
        <name>N(1)-(5-phospho-beta-D-ribosyl)glycinamide</name>
        <dbReference type="ChEBI" id="CHEBI:143788"/>
    </ligand>
</feature>
<gene>
    <name evidence="7 9" type="primary">purT</name>
    <name evidence="9" type="ORF">ACFPU1_00480</name>
</gene>
<evidence type="ECO:0000256" key="4">
    <source>
        <dbReference type="ARBA" id="ARBA00022755"/>
    </source>
</evidence>
<keyword evidence="4 7" id="KW-0658">Purine biosynthesis</keyword>
<feature type="binding site" evidence="7">
    <location>
        <begin position="158"/>
        <end position="163"/>
    </location>
    <ligand>
        <name>ATP</name>
        <dbReference type="ChEBI" id="CHEBI:30616"/>
    </ligand>
</feature>
<feature type="binding site" evidence="7">
    <location>
        <position position="284"/>
    </location>
    <ligand>
        <name>N(1)-(5-phospho-beta-D-ribosyl)glycinamide</name>
        <dbReference type="ChEBI" id="CHEBI:143788"/>
    </ligand>
</feature>
<proteinExistence type="inferred from homology"/>
<comment type="similarity">
    <text evidence="7">Belongs to the PurK/PurT family.</text>
</comment>
<dbReference type="InterPro" id="IPR005862">
    <property type="entry name" value="PurT"/>
</dbReference>
<evidence type="ECO:0000313" key="10">
    <source>
        <dbReference type="Proteomes" id="UP001596142"/>
    </source>
</evidence>
<dbReference type="Gene3D" id="3.30.1490.20">
    <property type="entry name" value="ATP-grasp fold, A domain"/>
    <property type="match status" value="1"/>
</dbReference>
<accession>A0ABW0YIR1</accession>
<comment type="catalytic activity">
    <reaction evidence="7">
        <text>N(1)-(5-phospho-beta-D-ribosyl)glycinamide + formate + ATP = N(2)-formyl-N(1)-(5-phospho-beta-D-ribosyl)glycinamide + ADP + phosphate + H(+)</text>
        <dbReference type="Rhea" id="RHEA:24829"/>
        <dbReference type="ChEBI" id="CHEBI:15378"/>
        <dbReference type="ChEBI" id="CHEBI:15740"/>
        <dbReference type="ChEBI" id="CHEBI:30616"/>
        <dbReference type="ChEBI" id="CHEBI:43474"/>
        <dbReference type="ChEBI" id="CHEBI:143788"/>
        <dbReference type="ChEBI" id="CHEBI:147286"/>
        <dbReference type="ChEBI" id="CHEBI:456216"/>
        <dbReference type="EC" id="6.3.1.21"/>
    </reaction>
</comment>
<feature type="binding site" evidence="7">
    <location>
        <begin position="361"/>
        <end position="362"/>
    </location>
    <ligand>
        <name>N(1)-(5-phospho-beta-D-ribosyl)glycinamide</name>
        <dbReference type="ChEBI" id="CHEBI:143788"/>
    </ligand>
</feature>
<reference evidence="10" key="1">
    <citation type="journal article" date="2019" name="Int. J. Syst. Evol. Microbiol.">
        <title>The Global Catalogue of Microorganisms (GCM) 10K type strain sequencing project: providing services to taxonomists for standard genome sequencing and annotation.</title>
        <authorList>
            <consortium name="The Broad Institute Genomics Platform"/>
            <consortium name="The Broad Institute Genome Sequencing Center for Infectious Disease"/>
            <person name="Wu L."/>
            <person name="Ma J."/>
        </authorList>
    </citation>
    <scope>NUCLEOTIDE SEQUENCE [LARGE SCALE GENOMIC DNA]</scope>
    <source>
        <strain evidence="10">CECT 7184</strain>
    </source>
</reference>
<dbReference type="PROSITE" id="PS50975">
    <property type="entry name" value="ATP_GRASP"/>
    <property type="match status" value="1"/>
</dbReference>
<feature type="binding site" evidence="7">
    <location>
        <position position="354"/>
    </location>
    <ligand>
        <name>N(1)-(5-phospho-beta-D-ribosyl)glycinamide</name>
        <dbReference type="ChEBI" id="CHEBI:143788"/>
    </ligand>
</feature>
<dbReference type="EMBL" id="JBHSOZ010000002">
    <property type="protein sequence ID" value="MFC5711248.1"/>
    <property type="molecule type" value="Genomic_DNA"/>
</dbReference>
<dbReference type="PANTHER" id="PTHR43055">
    <property type="entry name" value="FORMATE-DEPENDENT PHOSPHORIBOSYLGLYCINAMIDE FORMYLTRANSFERASE"/>
    <property type="match status" value="1"/>
</dbReference>
<evidence type="ECO:0000256" key="2">
    <source>
        <dbReference type="ARBA" id="ARBA00022723"/>
    </source>
</evidence>
<dbReference type="InterPro" id="IPR013815">
    <property type="entry name" value="ATP_grasp_subdomain_1"/>
</dbReference>
<keyword evidence="1 7" id="KW-0436">Ligase</keyword>
<dbReference type="InterPro" id="IPR011761">
    <property type="entry name" value="ATP-grasp"/>
</dbReference>
<feature type="domain" description="ATP-grasp" evidence="8">
    <location>
        <begin position="117"/>
        <end position="306"/>
    </location>
</feature>
<comment type="function">
    <text evidence="7">Involved in the de novo purine biosynthesis. Catalyzes the transfer of formate to 5-phospho-ribosyl-glycinamide (GAR), producing 5-phospho-ribosyl-N-formylglycinamide (FGAR). Formate is provided by PurU via hydrolysis of 10-formyl-tetrahydrofolate.</text>
</comment>
<protein>
    <recommendedName>
        <fullName evidence="7">Formate-dependent phosphoribosylglycinamide formyltransferase</fullName>
        <ecNumber evidence="7">6.3.1.21</ecNumber>
    </recommendedName>
    <alternativeName>
        <fullName evidence="7">5'-phosphoribosylglycinamide transformylase 2</fullName>
    </alternativeName>
    <alternativeName>
        <fullName evidence="7">Formate-dependent GAR transformylase</fullName>
    </alternativeName>
    <alternativeName>
        <fullName evidence="7">GAR transformylase 2</fullName>
        <shortName evidence="7">GART 2</shortName>
    </alternativeName>
    <alternativeName>
        <fullName evidence="7">Non-folate glycinamide ribonucleotide transformylase</fullName>
    </alternativeName>
    <alternativeName>
        <fullName evidence="7">Phosphoribosylglycinamide formyltransferase 2</fullName>
    </alternativeName>
</protein>
<name>A0ABW0YIR1_9BACI</name>
<feature type="binding site" evidence="7">
    <location>
        <begin position="193"/>
        <end position="196"/>
    </location>
    <ligand>
        <name>ATP</name>
        <dbReference type="ChEBI" id="CHEBI:30616"/>
    </ligand>
</feature>
<keyword evidence="5 7" id="KW-0067">ATP-binding</keyword>
<comment type="caution">
    <text evidence="9">The sequence shown here is derived from an EMBL/GenBank/DDBJ whole genome shotgun (WGS) entry which is preliminary data.</text>
</comment>
<keyword evidence="2 7" id="KW-0479">Metal-binding</keyword>
<organism evidence="9 10">
    <name type="scientific">Thalassorhabdus alkalitolerans</name>
    <dbReference type="NCBI Taxonomy" id="2282697"/>
    <lineage>
        <taxon>Bacteria</taxon>
        <taxon>Bacillati</taxon>
        <taxon>Bacillota</taxon>
        <taxon>Bacilli</taxon>
        <taxon>Bacillales</taxon>
        <taxon>Bacillaceae</taxon>
        <taxon>Thalassorhabdus</taxon>
    </lineage>
</organism>
<dbReference type="Proteomes" id="UP001596142">
    <property type="component" value="Unassembled WGS sequence"/>
</dbReference>
<dbReference type="GO" id="GO:0016740">
    <property type="term" value="F:transferase activity"/>
    <property type="evidence" value="ECO:0007669"/>
    <property type="project" value="UniProtKB-KW"/>
</dbReference>
<dbReference type="InterPro" id="IPR054350">
    <property type="entry name" value="PurT/PurK_preATP-grasp"/>
</dbReference>
<feature type="binding site" evidence="7">
    <location>
        <begin position="20"/>
        <end position="21"/>
    </location>
    <ligand>
        <name>N(1)-(5-phospho-beta-D-ribosyl)glycinamide</name>
        <dbReference type="ChEBI" id="CHEBI:143788"/>
    </ligand>
</feature>
<dbReference type="RefSeq" id="WP_385937226.1">
    <property type="nucleotide sequence ID" value="NZ_JBHSOZ010000002.1"/>
</dbReference>
<comment type="subunit">
    <text evidence="7">Homodimer.</text>
</comment>
<dbReference type="SUPFAM" id="SSF51246">
    <property type="entry name" value="Rudiment single hybrid motif"/>
    <property type="match status" value="1"/>
</dbReference>
<dbReference type="InterPro" id="IPR016185">
    <property type="entry name" value="PreATP-grasp_dom_sf"/>
</dbReference>
<dbReference type="InterPro" id="IPR048740">
    <property type="entry name" value="PurT_C"/>
</dbReference>
<sequence>MYGAPLKKHAKKVMVLGSGELGKEVVIEAQRLGAETIAVDHYADAPAMQVAHHAYTVDMLHKEDLRHLIEEVKPDCIVPEVEAIATDTLVELEKEGYHVVPTANATKLTMDREGIRRLASEELGILTAKYGFANNLEELKEAVKDIGTPCVIKPVMSSSGKGQSVCRSMDETEASWNEAIEGGRGRNTRVIVEEMIHFDSEITLLTVRSVSGTSYCSPIGHIQQDGDYIESWQPAYLSEAQLKEAQAMAKKVTDALGGYGLFGVELFITRDKVYFSEVSPRPHDTGMVTLVTQDLSEFALHVRAILGFPVPSISTLTAGTTYALKADHQSEDYQVEGLEEALSVPHTQVRLFGKPMTKPGRRMGVVLSTGETVDQARDRSNQAARKVNITK</sequence>
<feature type="binding site" evidence="7">
    <location>
        <position position="265"/>
    </location>
    <ligand>
        <name>Mg(2+)</name>
        <dbReference type="ChEBI" id="CHEBI:18420"/>
    </ligand>
</feature>
<evidence type="ECO:0000259" key="8">
    <source>
        <dbReference type="PROSITE" id="PS50975"/>
    </source>
</evidence>
<keyword evidence="10" id="KW-1185">Reference proteome</keyword>
<dbReference type="Gene3D" id="3.40.50.20">
    <property type="match status" value="1"/>
</dbReference>
<comment type="pathway">
    <text evidence="7">Purine metabolism; IMP biosynthesis via de novo pathway; N(2)-formyl-N(1)-(5-phospho-D-ribosyl)glycinamide from N(1)-(5-phospho-D-ribosyl)glycinamide (formate route): step 1/1.</text>
</comment>
<evidence type="ECO:0000256" key="5">
    <source>
        <dbReference type="ARBA" id="ARBA00022840"/>
    </source>
</evidence>
<feature type="binding site" evidence="7">
    <location>
        <position position="201"/>
    </location>
    <ligand>
        <name>ATP</name>
        <dbReference type="ChEBI" id="CHEBI:30616"/>
    </ligand>
</feature>
<evidence type="ECO:0000256" key="7">
    <source>
        <dbReference type="HAMAP-Rule" id="MF_01643"/>
    </source>
</evidence>
<dbReference type="Pfam" id="PF02222">
    <property type="entry name" value="ATP-grasp"/>
    <property type="match status" value="1"/>
</dbReference>
<dbReference type="InterPro" id="IPR011054">
    <property type="entry name" value="Rudment_hybrid_motif"/>
</dbReference>
<dbReference type="HAMAP" id="MF_01643">
    <property type="entry name" value="PurT"/>
    <property type="match status" value="1"/>
</dbReference>